<reference evidence="1" key="1">
    <citation type="journal article" date="2020" name="bioRxiv">
        <title>Hybrid origin of Populus tomentosa Carr. identified through genome sequencing and phylogenomic analysis.</title>
        <authorList>
            <person name="An X."/>
            <person name="Gao K."/>
            <person name="Chen Z."/>
            <person name="Li J."/>
            <person name="Yang X."/>
            <person name="Yang X."/>
            <person name="Zhou J."/>
            <person name="Guo T."/>
            <person name="Zhao T."/>
            <person name="Huang S."/>
            <person name="Miao D."/>
            <person name="Khan W.U."/>
            <person name="Rao P."/>
            <person name="Ye M."/>
            <person name="Lei B."/>
            <person name="Liao W."/>
            <person name="Wang J."/>
            <person name="Ji L."/>
            <person name="Li Y."/>
            <person name="Guo B."/>
            <person name="Mustafa N.S."/>
            <person name="Li S."/>
            <person name="Yun Q."/>
            <person name="Keller S.R."/>
            <person name="Mao J."/>
            <person name="Zhang R."/>
            <person name="Strauss S.H."/>
        </authorList>
    </citation>
    <scope>NUCLEOTIDE SEQUENCE</scope>
    <source>
        <strain evidence="1">GM15</strain>
        <tissue evidence="1">Leaf</tissue>
    </source>
</reference>
<accession>A0A8X7YME7</accession>
<comment type="caution">
    <text evidence="1">The sequence shown here is derived from an EMBL/GenBank/DDBJ whole genome shotgun (WGS) entry which is preliminary data.</text>
</comment>
<protein>
    <submittedName>
        <fullName evidence="1">Uncharacterized protein</fullName>
    </submittedName>
</protein>
<proteinExistence type="predicted"/>
<dbReference type="AlphaFoldDB" id="A0A8X7YME7"/>
<gene>
    <name evidence="1" type="ORF">POTOM_043459</name>
</gene>
<evidence type="ECO:0000313" key="1">
    <source>
        <dbReference type="EMBL" id="KAG6753391.1"/>
    </source>
</evidence>
<evidence type="ECO:0000313" key="2">
    <source>
        <dbReference type="Proteomes" id="UP000886885"/>
    </source>
</evidence>
<dbReference type="Proteomes" id="UP000886885">
    <property type="component" value="Chromosome 12D"/>
</dbReference>
<keyword evidence="2" id="KW-1185">Reference proteome</keyword>
<organism evidence="1 2">
    <name type="scientific">Populus tomentosa</name>
    <name type="common">Chinese white poplar</name>
    <dbReference type="NCBI Taxonomy" id="118781"/>
    <lineage>
        <taxon>Eukaryota</taxon>
        <taxon>Viridiplantae</taxon>
        <taxon>Streptophyta</taxon>
        <taxon>Embryophyta</taxon>
        <taxon>Tracheophyta</taxon>
        <taxon>Spermatophyta</taxon>
        <taxon>Magnoliopsida</taxon>
        <taxon>eudicotyledons</taxon>
        <taxon>Gunneridae</taxon>
        <taxon>Pentapetalae</taxon>
        <taxon>rosids</taxon>
        <taxon>fabids</taxon>
        <taxon>Malpighiales</taxon>
        <taxon>Salicaceae</taxon>
        <taxon>Saliceae</taxon>
        <taxon>Populus</taxon>
    </lineage>
</organism>
<name>A0A8X7YME7_POPTO</name>
<dbReference type="EMBL" id="JAAWWB010000024">
    <property type="protein sequence ID" value="KAG6753391.1"/>
    <property type="molecule type" value="Genomic_DNA"/>
</dbReference>
<sequence>MLQCAADASEDATSIDAFEKIKRMDHTETCKNAKKVAGTEEPIEIVINSTIMIADATKSGSEGPASSSAICESSNNRTCYHSSFTSSRTCGASAFCHNLP</sequence>